<evidence type="ECO:0000313" key="8">
    <source>
        <dbReference type="EMBL" id="RCX26330.1"/>
    </source>
</evidence>
<proteinExistence type="inferred from homology"/>
<keyword evidence="6" id="KW-1003">Cell membrane</keyword>
<dbReference type="InterPro" id="IPR000412">
    <property type="entry name" value="ABC_2_transport"/>
</dbReference>
<evidence type="ECO:0000256" key="1">
    <source>
        <dbReference type="ARBA" id="ARBA00004141"/>
    </source>
</evidence>
<accession>A0A369BXB3</accession>
<dbReference type="OrthoDB" id="5574039at2"/>
<keyword evidence="4 6" id="KW-1133">Transmembrane helix</keyword>
<feature type="transmembrane region" description="Helical" evidence="6">
    <location>
        <begin position="105"/>
        <end position="127"/>
    </location>
</feature>
<dbReference type="GO" id="GO:0043190">
    <property type="term" value="C:ATP-binding cassette (ABC) transporter complex"/>
    <property type="evidence" value="ECO:0007669"/>
    <property type="project" value="InterPro"/>
</dbReference>
<dbReference type="RefSeq" id="WP_114280751.1">
    <property type="nucleotide sequence ID" value="NZ_QPJY01000010.1"/>
</dbReference>
<gene>
    <name evidence="8" type="ORF">DFQ59_11040</name>
</gene>
<evidence type="ECO:0000256" key="6">
    <source>
        <dbReference type="RuleBase" id="RU361157"/>
    </source>
</evidence>
<feature type="transmembrane region" description="Helical" evidence="6">
    <location>
        <begin position="220"/>
        <end position="244"/>
    </location>
</feature>
<feature type="transmembrane region" description="Helical" evidence="6">
    <location>
        <begin position="133"/>
        <end position="156"/>
    </location>
</feature>
<comment type="similarity">
    <text evidence="2 6">Belongs to the ABC-2 integral membrane protein family.</text>
</comment>
<dbReference type="EMBL" id="QPJY01000010">
    <property type="protein sequence ID" value="RCX26330.1"/>
    <property type="molecule type" value="Genomic_DNA"/>
</dbReference>
<sequence length="253" mass="26769">MHFTLALLHRHLLADLGSLRLTLARLVVQPAVYLYVFGYVVGGMLAGGNGPGYAAVMGPGIVAIAIMTAPFGAVGGTLVSGYYFRTLEGWLLAPVSLRQLLVAKVVSGVLYGTLSATIVALLVWAILGLRPEGLLLPLALAVGGSAFFSLLSLVVLLLPATPDRGQELFSFLLMPMTFFGCTFYSHAMLGPPFSQLALLLPTTYLAEGLRGAYDPSQPHLATGAILLGLAAAVVLLAPLAAWSFRRRLGDYLW</sequence>
<evidence type="ECO:0000313" key="9">
    <source>
        <dbReference type="Proteomes" id="UP000252707"/>
    </source>
</evidence>
<evidence type="ECO:0000259" key="7">
    <source>
        <dbReference type="PROSITE" id="PS51012"/>
    </source>
</evidence>
<evidence type="ECO:0000256" key="4">
    <source>
        <dbReference type="ARBA" id="ARBA00022989"/>
    </source>
</evidence>
<dbReference type="PIRSF" id="PIRSF006648">
    <property type="entry name" value="DrrB"/>
    <property type="match status" value="1"/>
</dbReference>
<dbReference type="InterPro" id="IPR047817">
    <property type="entry name" value="ABC2_TM_bact-type"/>
</dbReference>
<dbReference type="Pfam" id="PF01061">
    <property type="entry name" value="ABC2_membrane"/>
    <property type="match status" value="1"/>
</dbReference>
<keyword evidence="3 6" id="KW-0812">Transmembrane</keyword>
<evidence type="ECO:0000256" key="2">
    <source>
        <dbReference type="ARBA" id="ARBA00007783"/>
    </source>
</evidence>
<feature type="domain" description="ABC transmembrane type-2" evidence="7">
    <location>
        <begin position="21"/>
        <end position="247"/>
    </location>
</feature>
<keyword evidence="5 6" id="KW-0472">Membrane</keyword>
<dbReference type="GO" id="GO:0140359">
    <property type="term" value="F:ABC-type transporter activity"/>
    <property type="evidence" value="ECO:0007669"/>
    <property type="project" value="InterPro"/>
</dbReference>
<reference evidence="8 9" key="1">
    <citation type="submission" date="2018-07" db="EMBL/GenBank/DDBJ databases">
        <title>Genomic Encyclopedia of Type Strains, Phase IV (KMG-IV): sequencing the most valuable type-strain genomes for metagenomic binning, comparative biology and taxonomic classification.</title>
        <authorList>
            <person name="Goeker M."/>
        </authorList>
    </citation>
    <scope>NUCLEOTIDE SEQUENCE [LARGE SCALE GENOMIC DNA]</scope>
    <source>
        <strain evidence="8 9">DSM 26407</strain>
    </source>
</reference>
<organism evidence="8 9">
    <name type="scientific">Thioalbus denitrificans</name>
    <dbReference type="NCBI Taxonomy" id="547122"/>
    <lineage>
        <taxon>Bacteria</taxon>
        <taxon>Pseudomonadati</taxon>
        <taxon>Pseudomonadota</taxon>
        <taxon>Gammaproteobacteria</taxon>
        <taxon>Chromatiales</taxon>
        <taxon>Ectothiorhodospiraceae</taxon>
        <taxon>Thioalbus</taxon>
    </lineage>
</organism>
<dbReference type="PANTHER" id="PTHR43229:SF2">
    <property type="entry name" value="NODULATION PROTEIN J"/>
    <property type="match status" value="1"/>
</dbReference>
<feature type="transmembrane region" description="Helical" evidence="6">
    <location>
        <begin position="168"/>
        <end position="189"/>
    </location>
</feature>
<feature type="transmembrane region" description="Helical" evidence="6">
    <location>
        <begin position="21"/>
        <end position="41"/>
    </location>
</feature>
<dbReference type="PANTHER" id="PTHR43229">
    <property type="entry name" value="NODULATION PROTEIN J"/>
    <property type="match status" value="1"/>
</dbReference>
<protein>
    <recommendedName>
        <fullName evidence="6">Transport permease protein</fullName>
    </recommendedName>
</protein>
<keyword evidence="9" id="KW-1185">Reference proteome</keyword>
<comment type="caution">
    <text evidence="8">The sequence shown here is derived from an EMBL/GenBank/DDBJ whole genome shotgun (WGS) entry which is preliminary data.</text>
</comment>
<comment type="subcellular location">
    <subcellularLocation>
        <location evidence="6">Cell inner membrane</location>
        <topology evidence="6">Multi-pass membrane protein</topology>
    </subcellularLocation>
    <subcellularLocation>
        <location evidence="1">Membrane</location>
        <topology evidence="1">Multi-pass membrane protein</topology>
    </subcellularLocation>
</comment>
<dbReference type="InterPro" id="IPR013525">
    <property type="entry name" value="ABC2_TM"/>
</dbReference>
<feature type="transmembrane region" description="Helical" evidence="6">
    <location>
        <begin position="61"/>
        <end position="84"/>
    </location>
</feature>
<evidence type="ECO:0000256" key="3">
    <source>
        <dbReference type="ARBA" id="ARBA00022692"/>
    </source>
</evidence>
<keyword evidence="6" id="KW-0813">Transport</keyword>
<dbReference type="PROSITE" id="PS51012">
    <property type="entry name" value="ABC_TM2"/>
    <property type="match status" value="1"/>
</dbReference>
<dbReference type="InterPro" id="IPR051784">
    <property type="entry name" value="Nod_factor_ABC_transporter"/>
</dbReference>
<name>A0A369BXB3_9GAMM</name>
<evidence type="ECO:0000256" key="5">
    <source>
        <dbReference type="ARBA" id="ARBA00023136"/>
    </source>
</evidence>
<dbReference type="Proteomes" id="UP000252707">
    <property type="component" value="Unassembled WGS sequence"/>
</dbReference>
<dbReference type="AlphaFoldDB" id="A0A369BXB3"/>